<dbReference type="RefSeq" id="WP_206984289.1">
    <property type="nucleotide sequence ID" value="NZ_JAFLQZ010000005.1"/>
</dbReference>
<feature type="domain" description="Outer membrane protein beta-barrel" evidence="2">
    <location>
        <begin position="20"/>
        <end position="190"/>
    </location>
</feature>
<gene>
    <name evidence="3" type="ORF">J0X19_10385</name>
</gene>
<evidence type="ECO:0000313" key="4">
    <source>
        <dbReference type="Proteomes" id="UP000664144"/>
    </source>
</evidence>
<name>A0A939EW83_9BACT</name>
<evidence type="ECO:0000259" key="2">
    <source>
        <dbReference type="Pfam" id="PF13568"/>
    </source>
</evidence>
<sequence length="221" mass="23688">MRSILFMLSGLLLAASGAQAQFGVRAGINTATLTTKAVRTGQEASADARTGYQVGVFYEHKLSKHLAVVPELQFSRQSANLDIEDYSVADGGYVAMYRLQTSYLHLPVLVRGHIGRFFVEAGPQASLLVAAHEKGTETIGTFVGSYSQSFDRPATDQYRRFDVGVVAGLGVQLPAGLAVGVRTSTGLLSLTSTQRSRSGYDGKLRSQIVQASVSYQFGSRS</sequence>
<protein>
    <submittedName>
        <fullName evidence="3">PorT family protein</fullName>
    </submittedName>
</protein>
<dbReference type="Proteomes" id="UP000664144">
    <property type="component" value="Unassembled WGS sequence"/>
</dbReference>
<comment type="caution">
    <text evidence="3">The sequence shown here is derived from an EMBL/GenBank/DDBJ whole genome shotgun (WGS) entry which is preliminary data.</text>
</comment>
<evidence type="ECO:0000313" key="3">
    <source>
        <dbReference type="EMBL" id="MBO0358352.1"/>
    </source>
</evidence>
<dbReference type="Pfam" id="PF13568">
    <property type="entry name" value="OMP_b-brl_2"/>
    <property type="match status" value="1"/>
</dbReference>
<keyword evidence="1" id="KW-0732">Signal</keyword>
<accession>A0A939EW83</accession>
<reference evidence="3" key="1">
    <citation type="submission" date="2021-03" db="EMBL/GenBank/DDBJ databases">
        <authorList>
            <person name="Kim M.K."/>
        </authorList>
    </citation>
    <scope>NUCLEOTIDE SEQUENCE</scope>
    <source>
        <strain evidence="3">BT186</strain>
    </source>
</reference>
<evidence type="ECO:0000256" key="1">
    <source>
        <dbReference type="SAM" id="SignalP"/>
    </source>
</evidence>
<dbReference type="EMBL" id="JAFLQZ010000005">
    <property type="protein sequence ID" value="MBO0358352.1"/>
    <property type="molecule type" value="Genomic_DNA"/>
</dbReference>
<feature type="chain" id="PRO_5037335081" evidence="1">
    <location>
        <begin position="21"/>
        <end position="221"/>
    </location>
</feature>
<keyword evidence="4" id="KW-1185">Reference proteome</keyword>
<feature type="signal peptide" evidence="1">
    <location>
        <begin position="1"/>
        <end position="20"/>
    </location>
</feature>
<organism evidence="3 4">
    <name type="scientific">Hymenobacter telluris</name>
    <dbReference type="NCBI Taxonomy" id="2816474"/>
    <lineage>
        <taxon>Bacteria</taxon>
        <taxon>Pseudomonadati</taxon>
        <taxon>Bacteroidota</taxon>
        <taxon>Cytophagia</taxon>
        <taxon>Cytophagales</taxon>
        <taxon>Hymenobacteraceae</taxon>
        <taxon>Hymenobacter</taxon>
    </lineage>
</organism>
<proteinExistence type="predicted"/>
<dbReference type="InterPro" id="IPR025665">
    <property type="entry name" value="Beta-barrel_OMP_2"/>
</dbReference>
<dbReference type="AlphaFoldDB" id="A0A939EW83"/>